<evidence type="ECO:0000313" key="2">
    <source>
        <dbReference type="EMBL" id="KKS45272.1"/>
    </source>
</evidence>
<dbReference type="AlphaFoldDB" id="A0A0G0Z986"/>
<keyword evidence="1" id="KW-1133">Transmembrane helix</keyword>
<dbReference type="EMBL" id="LCDE01000029">
    <property type="protein sequence ID" value="KKS45272.1"/>
    <property type="molecule type" value="Genomic_DNA"/>
</dbReference>
<gene>
    <name evidence="2" type="ORF">UV10_C0029G0002</name>
</gene>
<organism evidence="2 3">
    <name type="scientific">Candidatus Azambacteria bacterium GW2011_GWA1_42_19</name>
    <dbReference type="NCBI Taxonomy" id="1618609"/>
    <lineage>
        <taxon>Bacteria</taxon>
        <taxon>Candidatus Azamiibacteriota</taxon>
    </lineage>
</organism>
<accession>A0A0G0Z986</accession>
<keyword evidence="1" id="KW-0812">Transmembrane</keyword>
<reference evidence="2 3" key="1">
    <citation type="journal article" date="2015" name="Nature">
        <title>rRNA introns, odd ribosomes, and small enigmatic genomes across a large radiation of phyla.</title>
        <authorList>
            <person name="Brown C.T."/>
            <person name="Hug L.A."/>
            <person name="Thomas B.C."/>
            <person name="Sharon I."/>
            <person name="Castelle C.J."/>
            <person name="Singh A."/>
            <person name="Wilkins M.J."/>
            <person name="Williams K.H."/>
            <person name="Banfield J.F."/>
        </authorList>
    </citation>
    <scope>NUCLEOTIDE SEQUENCE [LARGE SCALE GENOMIC DNA]</scope>
</reference>
<proteinExistence type="predicted"/>
<name>A0A0G0Z986_9BACT</name>
<comment type="caution">
    <text evidence="2">The sequence shown here is derived from an EMBL/GenBank/DDBJ whole genome shotgun (WGS) entry which is preliminary data.</text>
</comment>
<keyword evidence="1" id="KW-0472">Membrane</keyword>
<evidence type="ECO:0000256" key="1">
    <source>
        <dbReference type="SAM" id="Phobius"/>
    </source>
</evidence>
<dbReference type="Proteomes" id="UP000034951">
    <property type="component" value="Unassembled WGS sequence"/>
</dbReference>
<feature type="transmembrane region" description="Helical" evidence="1">
    <location>
        <begin position="324"/>
        <end position="343"/>
    </location>
</feature>
<protein>
    <recommendedName>
        <fullName evidence="4">DUF155 domain-containing protein</fullName>
    </recommendedName>
</protein>
<evidence type="ECO:0008006" key="4">
    <source>
        <dbReference type="Google" id="ProtNLM"/>
    </source>
</evidence>
<evidence type="ECO:0000313" key="3">
    <source>
        <dbReference type="Proteomes" id="UP000034951"/>
    </source>
</evidence>
<sequence>MMAEKNKIRGNLVVFVVGQSQIQRTLKQMEQLDSLRSAPHYFGAIVPAQKIIGTEERTIRGQKIGFTVKAYMPDVIIAEAAAELDDIFNENNLDFREEMANNCREILQKHKVRKETDEEYSVWCVGGYHGSPDTFLIYGDKIAGFLKSEKLPLDEKEIEKTLEISIKYAQNDLTIIDWDGAFVFDPQNHFGSALEMFEIANAQLLRYRILDNELEQRMKRVNQLLKEMDGKKLALKSREIKQVVRELIAIRSASVLEFESTERDIKLIGDWYSARLYDLIAKKFHFDEWRQRIHLKLDSIEDIYSMISENFNVSLRARLENISLIGWLILMVGWFILIVFEFANLAK</sequence>